<name>A0A919E6G3_9PROT</name>
<evidence type="ECO:0000313" key="2">
    <source>
        <dbReference type="EMBL" id="GHF16997.1"/>
    </source>
</evidence>
<feature type="region of interest" description="Disordered" evidence="1">
    <location>
        <begin position="74"/>
        <end position="114"/>
    </location>
</feature>
<sequence length="176" mass="18371">MADMMLSGRSAEARQQDRYVDQRADDGPVSRSRTVGALRAEAAARMQAGTFASAVDSSVASSVKSQARPIVKAFTGESGSTDSRENAGGTGAVSVRSASRSVMVPQIPAQPGRGMLSTDVMRALSETFTQEKAARARFPAPDAVSEGLKVYKTVQSAREASANLFGILSDPIAQSA</sequence>
<dbReference type="EMBL" id="BNCI01000001">
    <property type="protein sequence ID" value="GHF16997.1"/>
    <property type="molecule type" value="Genomic_DNA"/>
</dbReference>
<proteinExistence type="predicted"/>
<dbReference type="Proteomes" id="UP000630923">
    <property type="component" value="Unassembled WGS sequence"/>
</dbReference>
<dbReference type="RefSeq" id="WP_191250363.1">
    <property type="nucleotide sequence ID" value="NZ_BNCI01000001.1"/>
</dbReference>
<reference evidence="2" key="2">
    <citation type="submission" date="2020-09" db="EMBL/GenBank/DDBJ databases">
        <authorList>
            <person name="Sun Q."/>
            <person name="Kim S."/>
        </authorList>
    </citation>
    <scope>NUCLEOTIDE SEQUENCE</scope>
    <source>
        <strain evidence="2">KCTC 42590</strain>
    </source>
</reference>
<evidence type="ECO:0000313" key="3">
    <source>
        <dbReference type="Proteomes" id="UP000630923"/>
    </source>
</evidence>
<feature type="compositionally biased region" description="Low complexity" evidence="1">
    <location>
        <begin position="92"/>
        <end position="104"/>
    </location>
</feature>
<dbReference type="AlphaFoldDB" id="A0A919E6G3"/>
<comment type="caution">
    <text evidence="2">The sequence shown here is derived from an EMBL/GenBank/DDBJ whole genome shotgun (WGS) entry which is preliminary data.</text>
</comment>
<reference evidence="2" key="1">
    <citation type="journal article" date="2014" name="Int. J. Syst. Evol. Microbiol.">
        <title>Complete genome sequence of Corynebacterium casei LMG S-19264T (=DSM 44701T), isolated from a smear-ripened cheese.</title>
        <authorList>
            <consortium name="US DOE Joint Genome Institute (JGI-PGF)"/>
            <person name="Walter F."/>
            <person name="Albersmeier A."/>
            <person name="Kalinowski J."/>
            <person name="Ruckert C."/>
        </authorList>
    </citation>
    <scope>NUCLEOTIDE SEQUENCE</scope>
    <source>
        <strain evidence="2">KCTC 42590</strain>
    </source>
</reference>
<gene>
    <name evidence="2" type="ORF">GCM10017044_09190</name>
</gene>
<organism evidence="2 3">
    <name type="scientific">Kordiimonas sediminis</name>
    <dbReference type="NCBI Taxonomy" id="1735581"/>
    <lineage>
        <taxon>Bacteria</taxon>
        <taxon>Pseudomonadati</taxon>
        <taxon>Pseudomonadota</taxon>
        <taxon>Alphaproteobacteria</taxon>
        <taxon>Kordiimonadales</taxon>
        <taxon>Kordiimonadaceae</taxon>
        <taxon>Kordiimonas</taxon>
    </lineage>
</organism>
<feature type="compositionally biased region" description="Basic and acidic residues" evidence="1">
    <location>
        <begin position="11"/>
        <end position="28"/>
    </location>
</feature>
<protein>
    <submittedName>
        <fullName evidence="2">Uncharacterized protein</fullName>
    </submittedName>
</protein>
<feature type="region of interest" description="Disordered" evidence="1">
    <location>
        <begin position="1"/>
        <end position="33"/>
    </location>
</feature>
<accession>A0A919E6G3</accession>
<evidence type="ECO:0000256" key="1">
    <source>
        <dbReference type="SAM" id="MobiDB-lite"/>
    </source>
</evidence>
<keyword evidence="3" id="KW-1185">Reference proteome</keyword>